<dbReference type="SUPFAM" id="SSF53850">
    <property type="entry name" value="Periplasmic binding protein-like II"/>
    <property type="match status" value="1"/>
</dbReference>
<dbReference type="Proteomes" id="UP001437460">
    <property type="component" value="Unassembled WGS sequence"/>
</dbReference>
<comment type="caution">
    <text evidence="2">The sequence shown here is derived from an EMBL/GenBank/DDBJ whole genome shotgun (WGS) entry which is preliminary data.</text>
</comment>
<evidence type="ECO:0000313" key="3">
    <source>
        <dbReference type="Proteomes" id="UP001437460"/>
    </source>
</evidence>
<organism evidence="2 3">
    <name type="scientific">Ventrimonas faecis</name>
    <dbReference type="NCBI Taxonomy" id="3133170"/>
    <lineage>
        <taxon>Bacteria</taxon>
        <taxon>Bacillati</taxon>
        <taxon>Bacillota</taxon>
        <taxon>Clostridia</taxon>
        <taxon>Lachnospirales</taxon>
        <taxon>Lachnospiraceae</taxon>
        <taxon>Ventrimonas</taxon>
    </lineage>
</organism>
<dbReference type="RefSeq" id="WP_349229310.1">
    <property type="nucleotide sequence ID" value="NZ_JBBMFJ010000014.1"/>
</dbReference>
<evidence type="ECO:0000313" key="2">
    <source>
        <dbReference type="EMBL" id="MEQ2563105.1"/>
    </source>
</evidence>
<dbReference type="Pfam" id="PF13343">
    <property type="entry name" value="SBP_bac_6"/>
    <property type="match status" value="1"/>
</dbReference>
<protein>
    <submittedName>
        <fullName evidence="2">Extracellular solute-binding protein</fullName>
    </submittedName>
</protein>
<proteinExistence type="predicted"/>
<dbReference type="PANTHER" id="PTHR30006:SF2">
    <property type="entry name" value="ABC TRANSPORTER SUBSTRATE-BINDING PROTEIN"/>
    <property type="match status" value="1"/>
</dbReference>
<sequence length="350" mass="38217">MGVTDVLGKNLSVAAVLALCLTGCAGAEKAGEHTAGVQADEELVVYCPHPPGLINPIVAEFESRTGIDVRVCTGGTGKLLGDVATREEPLCDVFWGGSLTTVRARQELFEPYISINEPMVLEEFKNTEGNLTRFTDMPSVLMVNTRLLGDLTIEGYEDLLNPELKGRIAMCSPSSSSSAWEQLINMLYAMGEGEPEEGWDYVEEFIANLDGVLLESSSEVYQGVADGRFTVGLTFEEGAAHYVAEGQPVKIVYMEEGVISRPDVVAIVKGTIHEAEAEQFVDFVTGLDAQQTISSQLDRRTVRSDVEEPSYLPDKGQLHIIWDDEELSGQKKALWLERFAGLYEKSVTAP</sequence>
<keyword evidence="1" id="KW-0732">Signal</keyword>
<keyword evidence="3" id="KW-1185">Reference proteome</keyword>
<name>A0ABV1HLA6_9FIRM</name>
<dbReference type="PIRSF" id="PIRSF002825">
    <property type="entry name" value="CfbpA"/>
    <property type="match status" value="1"/>
</dbReference>
<reference evidence="2 3" key="1">
    <citation type="submission" date="2024-03" db="EMBL/GenBank/DDBJ databases">
        <title>Human intestinal bacterial collection.</title>
        <authorList>
            <person name="Pauvert C."/>
            <person name="Hitch T.C.A."/>
            <person name="Clavel T."/>
        </authorList>
    </citation>
    <scope>NUCLEOTIDE SEQUENCE [LARGE SCALE GENOMIC DNA]</scope>
    <source>
        <strain evidence="2 3">CLA-AP-H27</strain>
    </source>
</reference>
<dbReference type="InterPro" id="IPR026045">
    <property type="entry name" value="Ferric-bd"/>
</dbReference>
<dbReference type="PANTHER" id="PTHR30006">
    <property type="entry name" value="THIAMINE-BINDING PERIPLASMIC PROTEIN-RELATED"/>
    <property type="match status" value="1"/>
</dbReference>
<gene>
    <name evidence="2" type="ORF">WMO41_08000</name>
</gene>
<dbReference type="Gene3D" id="3.40.190.10">
    <property type="entry name" value="Periplasmic binding protein-like II"/>
    <property type="match status" value="2"/>
</dbReference>
<dbReference type="EMBL" id="JBBMFJ010000014">
    <property type="protein sequence ID" value="MEQ2563105.1"/>
    <property type="molecule type" value="Genomic_DNA"/>
</dbReference>
<evidence type="ECO:0000256" key="1">
    <source>
        <dbReference type="ARBA" id="ARBA00022729"/>
    </source>
</evidence>
<accession>A0ABV1HLA6</accession>